<dbReference type="Pfam" id="PF00015">
    <property type="entry name" value="MCPsignal"/>
    <property type="match status" value="1"/>
</dbReference>
<keyword evidence="1 3" id="KW-0807">Transducer</keyword>
<dbReference type="GO" id="GO:0006935">
    <property type="term" value="P:chemotaxis"/>
    <property type="evidence" value="ECO:0007669"/>
    <property type="project" value="InterPro"/>
</dbReference>
<dbReference type="GO" id="GO:0004888">
    <property type="term" value="F:transmembrane signaling receptor activity"/>
    <property type="evidence" value="ECO:0007669"/>
    <property type="project" value="InterPro"/>
</dbReference>
<proteinExistence type="inferred from homology"/>
<dbReference type="GO" id="GO:0007165">
    <property type="term" value="P:signal transduction"/>
    <property type="evidence" value="ECO:0007669"/>
    <property type="project" value="UniProtKB-KW"/>
</dbReference>
<organism evidence="5 6">
    <name type="scientific">Mariprofundus micogutta</name>
    <dbReference type="NCBI Taxonomy" id="1921010"/>
    <lineage>
        <taxon>Bacteria</taxon>
        <taxon>Pseudomonadati</taxon>
        <taxon>Pseudomonadota</taxon>
        <taxon>Candidatius Mariprofundia</taxon>
        <taxon>Mariprofundales</taxon>
        <taxon>Mariprofundaceae</taxon>
        <taxon>Mariprofundus</taxon>
    </lineage>
</organism>
<sequence>MSNKDKVTSTLEQFAAGNFTARTGGQDAMGKAVDKLGLNLETMVEDLLEKQVGNCINIFEVVSTMSRMTDGMSNMDERTLSMAAATEELATTNEQIAGSSDEAVALASQAVEAANMGSASVESALSVLSEMAERARSAMSEVEKLVNFSSDIGTIVASIQRIAGQTNMLALNATIEAARAGDAGKGFAVVAGEVKALSQQTAKAASEISQKIGQLQGEIDSVVTLFSENVERAERGGSAAEDAGRSMQDVIVAFSTVSEQVHHIKMAASDQGEASREIAKRTHEVSELVSHESHEINHTSTQMRELEGGIRGQLDNLSKNQVSRGVLSLAKTDHMLWKKRLVDMVLGHENISPSDVTDHRHCRLGKWYYSEGQQTYGHEDAFVALERPHAEVHRLAREIVEKYNNGDKAGANAVLENVGAPSSEVVSLLEQLRSK</sequence>
<dbReference type="STRING" id="1921010.MMIC_P1497"/>
<accession>A0A1L8CNP5</accession>
<evidence type="ECO:0000259" key="4">
    <source>
        <dbReference type="PROSITE" id="PS50111"/>
    </source>
</evidence>
<dbReference type="GO" id="GO:0016020">
    <property type="term" value="C:membrane"/>
    <property type="evidence" value="ECO:0007669"/>
    <property type="project" value="InterPro"/>
</dbReference>
<feature type="domain" description="Methyl-accepting transducer" evidence="4">
    <location>
        <begin position="60"/>
        <end position="286"/>
    </location>
</feature>
<dbReference type="InterPro" id="IPR004090">
    <property type="entry name" value="Chemotax_Me-accpt_rcpt"/>
</dbReference>
<dbReference type="PANTHER" id="PTHR32089">
    <property type="entry name" value="METHYL-ACCEPTING CHEMOTAXIS PROTEIN MCPB"/>
    <property type="match status" value="1"/>
</dbReference>
<dbReference type="AlphaFoldDB" id="A0A1L8CNP5"/>
<dbReference type="RefSeq" id="WP_072659848.1">
    <property type="nucleotide sequence ID" value="NZ_BDFD01000012.1"/>
</dbReference>
<name>A0A1L8CNP5_9PROT</name>
<dbReference type="PANTHER" id="PTHR32089:SF112">
    <property type="entry name" value="LYSOZYME-LIKE PROTEIN-RELATED"/>
    <property type="match status" value="1"/>
</dbReference>
<protein>
    <submittedName>
        <fullName evidence="5">Methyl-accepting chemotaxis protein</fullName>
    </submittedName>
</protein>
<evidence type="ECO:0000256" key="3">
    <source>
        <dbReference type="PROSITE-ProRule" id="PRU00284"/>
    </source>
</evidence>
<dbReference type="InterPro" id="IPR025991">
    <property type="entry name" value="Chemoreceptor_zinc-bind_dom"/>
</dbReference>
<evidence type="ECO:0000256" key="2">
    <source>
        <dbReference type="ARBA" id="ARBA00029447"/>
    </source>
</evidence>
<gene>
    <name evidence="5" type="ORF">MMIC_P1497</name>
</gene>
<dbReference type="SUPFAM" id="SSF58104">
    <property type="entry name" value="Methyl-accepting chemotaxis protein (MCP) signaling domain"/>
    <property type="match status" value="1"/>
</dbReference>
<reference evidence="5 6" key="1">
    <citation type="journal article" date="2017" name="Arch. Microbiol.">
        <title>Mariprofundus micogutta sp. nov., a novel iron-oxidizing zetaproteobacterium isolated from a deep-sea hydrothermal field at the Bayonnaise knoll of the Izu-Ogasawara arc, and a description of Mariprofundales ord. nov. and Zetaproteobacteria classis nov.</title>
        <authorList>
            <person name="Makita H."/>
            <person name="Tanaka E."/>
            <person name="Mitsunobu S."/>
            <person name="Miyazaki M."/>
            <person name="Nunoura T."/>
            <person name="Uematsu K."/>
            <person name="Takaki Y."/>
            <person name="Nishi S."/>
            <person name="Shimamura S."/>
            <person name="Takai K."/>
        </authorList>
    </citation>
    <scope>NUCLEOTIDE SEQUENCE [LARGE SCALE GENOMIC DNA]</scope>
    <source>
        <strain evidence="5 6">ET2</strain>
    </source>
</reference>
<dbReference type="Gene3D" id="1.20.120.30">
    <property type="entry name" value="Aspartate receptor, ligand-binding domain"/>
    <property type="match status" value="1"/>
</dbReference>
<comment type="caution">
    <text evidence="5">The sequence shown here is derived from an EMBL/GenBank/DDBJ whole genome shotgun (WGS) entry which is preliminary data.</text>
</comment>
<dbReference type="InterPro" id="IPR004089">
    <property type="entry name" value="MCPsignal_dom"/>
</dbReference>
<dbReference type="OrthoDB" id="2489132at2"/>
<dbReference type="Proteomes" id="UP000231632">
    <property type="component" value="Unassembled WGS sequence"/>
</dbReference>
<comment type="similarity">
    <text evidence="2">Belongs to the methyl-accepting chemotaxis (MCP) protein family.</text>
</comment>
<evidence type="ECO:0000313" key="6">
    <source>
        <dbReference type="Proteomes" id="UP000231632"/>
    </source>
</evidence>
<dbReference type="Pfam" id="PF13682">
    <property type="entry name" value="CZB"/>
    <property type="match status" value="1"/>
</dbReference>
<dbReference type="CDD" id="cd11386">
    <property type="entry name" value="MCP_signal"/>
    <property type="match status" value="1"/>
</dbReference>
<dbReference type="SMART" id="SM00283">
    <property type="entry name" value="MA"/>
    <property type="match status" value="1"/>
</dbReference>
<dbReference type="PRINTS" id="PR00260">
    <property type="entry name" value="CHEMTRNSDUCR"/>
</dbReference>
<dbReference type="Gene3D" id="1.10.287.950">
    <property type="entry name" value="Methyl-accepting chemotaxis protein"/>
    <property type="match status" value="1"/>
</dbReference>
<keyword evidence="6" id="KW-1185">Reference proteome</keyword>
<evidence type="ECO:0000313" key="5">
    <source>
        <dbReference type="EMBL" id="GAV20528.1"/>
    </source>
</evidence>
<dbReference type="PROSITE" id="PS50111">
    <property type="entry name" value="CHEMOTAXIS_TRANSDUC_2"/>
    <property type="match status" value="1"/>
</dbReference>
<evidence type="ECO:0000256" key="1">
    <source>
        <dbReference type="ARBA" id="ARBA00023224"/>
    </source>
</evidence>
<dbReference type="EMBL" id="BDFD01000012">
    <property type="protein sequence ID" value="GAV20528.1"/>
    <property type="molecule type" value="Genomic_DNA"/>
</dbReference>